<dbReference type="InterPro" id="IPR003439">
    <property type="entry name" value="ABC_transporter-like_ATP-bd"/>
</dbReference>
<evidence type="ECO:0000256" key="2">
    <source>
        <dbReference type="ARBA" id="ARBA00022741"/>
    </source>
</evidence>
<keyword evidence="1" id="KW-0813">Transport</keyword>
<dbReference type="Pfam" id="PF00005">
    <property type="entry name" value="ABC_tran"/>
    <property type="match status" value="1"/>
</dbReference>
<keyword evidence="3" id="KW-0067">ATP-binding</keyword>
<protein>
    <recommendedName>
        <fullName evidence="4">ABC transporter domain-containing protein</fullName>
    </recommendedName>
</protein>
<evidence type="ECO:0000313" key="5">
    <source>
        <dbReference type="EMBL" id="GAG38990.1"/>
    </source>
</evidence>
<dbReference type="GO" id="GO:0016887">
    <property type="term" value="F:ATP hydrolysis activity"/>
    <property type="evidence" value="ECO:0007669"/>
    <property type="project" value="InterPro"/>
</dbReference>
<keyword evidence="2" id="KW-0547">Nucleotide-binding</keyword>
<sequence length="136" mass="15122">MNKINTIEVKELTKIFDGDVKAVDGISFNVKEGEILGFLGPNGAGKTTTLNMLSTLLRPTSGTATVNGHDILTEPDAVRRSIGYVFQDTTLDIELTGRENLDFHGRLYGLERNTRQQRIKEVLELVQLTDRADNFV</sequence>
<name>X0X7J2_9ZZZZ</name>
<accession>X0X7J2</accession>
<evidence type="ECO:0000256" key="3">
    <source>
        <dbReference type="ARBA" id="ARBA00022840"/>
    </source>
</evidence>
<reference evidence="5" key="1">
    <citation type="journal article" date="2014" name="Front. Microbiol.">
        <title>High frequency of phylogenetically diverse reductive dehalogenase-homologous genes in deep subseafloor sedimentary metagenomes.</title>
        <authorList>
            <person name="Kawai M."/>
            <person name="Futagami T."/>
            <person name="Toyoda A."/>
            <person name="Takaki Y."/>
            <person name="Nishi S."/>
            <person name="Hori S."/>
            <person name="Arai W."/>
            <person name="Tsubouchi T."/>
            <person name="Morono Y."/>
            <person name="Uchiyama I."/>
            <person name="Ito T."/>
            <person name="Fujiyama A."/>
            <person name="Inagaki F."/>
            <person name="Takami H."/>
        </authorList>
    </citation>
    <scope>NUCLEOTIDE SEQUENCE</scope>
    <source>
        <strain evidence="5">Expedition CK06-06</strain>
    </source>
</reference>
<feature type="non-terminal residue" evidence="5">
    <location>
        <position position="136"/>
    </location>
</feature>
<dbReference type="Gene3D" id="3.40.50.300">
    <property type="entry name" value="P-loop containing nucleotide triphosphate hydrolases"/>
    <property type="match status" value="1"/>
</dbReference>
<dbReference type="SUPFAM" id="SSF52540">
    <property type="entry name" value="P-loop containing nucleoside triphosphate hydrolases"/>
    <property type="match status" value="1"/>
</dbReference>
<dbReference type="AlphaFoldDB" id="X0X7J2"/>
<dbReference type="PANTHER" id="PTHR42711">
    <property type="entry name" value="ABC TRANSPORTER ATP-BINDING PROTEIN"/>
    <property type="match status" value="1"/>
</dbReference>
<dbReference type="InterPro" id="IPR050763">
    <property type="entry name" value="ABC_transporter_ATP-binding"/>
</dbReference>
<dbReference type="GO" id="GO:0005524">
    <property type="term" value="F:ATP binding"/>
    <property type="evidence" value="ECO:0007669"/>
    <property type="project" value="UniProtKB-KW"/>
</dbReference>
<dbReference type="PANTHER" id="PTHR42711:SF18">
    <property type="entry name" value="ABC TRANSPORTER, ATP-BINDING PROTEIN"/>
    <property type="match status" value="1"/>
</dbReference>
<comment type="caution">
    <text evidence="5">The sequence shown here is derived from an EMBL/GenBank/DDBJ whole genome shotgun (WGS) entry which is preliminary data.</text>
</comment>
<feature type="domain" description="ABC transporter" evidence="4">
    <location>
        <begin position="24"/>
        <end position="135"/>
    </location>
</feature>
<proteinExistence type="predicted"/>
<dbReference type="EMBL" id="BARS01046011">
    <property type="protein sequence ID" value="GAG38990.1"/>
    <property type="molecule type" value="Genomic_DNA"/>
</dbReference>
<evidence type="ECO:0000259" key="4">
    <source>
        <dbReference type="Pfam" id="PF00005"/>
    </source>
</evidence>
<evidence type="ECO:0000256" key="1">
    <source>
        <dbReference type="ARBA" id="ARBA00022448"/>
    </source>
</evidence>
<organism evidence="5">
    <name type="scientific">marine sediment metagenome</name>
    <dbReference type="NCBI Taxonomy" id="412755"/>
    <lineage>
        <taxon>unclassified sequences</taxon>
        <taxon>metagenomes</taxon>
        <taxon>ecological metagenomes</taxon>
    </lineage>
</organism>
<gene>
    <name evidence="5" type="ORF">S01H1_69309</name>
</gene>
<dbReference type="InterPro" id="IPR027417">
    <property type="entry name" value="P-loop_NTPase"/>
</dbReference>